<reference evidence="2 3" key="1">
    <citation type="submission" date="2019-08" db="EMBL/GenBank/DDBJ databases">
        <title>Bacterial whole genome sequence for Glaciihabitans sp. CHu50b-6-2.</title>
        <authorList>
            <person name="Jin L."/>
        </authorList>
    </citation>
    <scope>NUCLEOTIDE SEQUENCE [LARGE SCALE GENOMIC DNA]</scope>
    <source>
        <strain evidence="2 3">CHu50b-6-2</strain>
    </source>
</reference>
<evidence type="ECO:0000313" key="2">
    <source>
        <dbReference type="EMBL" id="TXN31944.1"/>
    </source>
</evidence>
<dbReference type="Pfam" id="PF02720">
    <property type="entry name" value="DUF222"/>
    <property type="match status" value="1"/>
</dbReference>
<evidence type="ECO:0000259" key="1">
    <source>
        <dbReference type="Pfam" id="PF02720"/>
    </source>
</evidence>
<sequence>METLTERLRNAAGDVALLGDAAADFAALSNAELLAAQGKITVLRACADRFAALAAGEIARRSHHDLGEAGLARAGGYSSTEQMIQSITGVSRQDAVKLIGVGTLIAQSEAAADEWSLPALLAAALESASISLDAVEAIRRGLGDINPAVGAEQIALACARLIETSSGKTPEQIYRNARSERDALDEDGIARREMERRDLRSVRAWWDAAGMYCGTWRLPAEEGVILASAFDDLLSPRRGGPRFVTEEGAARSTGVFADERTTEQVAADALVDMVRVAVDADPGTLFGRRRPAVRVIVTETQLRQRAGHGHIEGHPDPVSFATIERHLCDTGAISIGFDDDGQCVNVGRDKRLFTERQRTGMAVRDGGCLAEGCDRPPSHCEAHHIDQWARDGGKTNIADGTNC</sequence>
<comment type="caution">
    <text evidence="2">The sequence shown here is derived from an EMBL/GenBank/DDBJ whole genome shotgun (WGS) entry which is preliminary data.</text>
</comment>
<dbReference type="Proteomes" id="UP000321379">
    <property type="component" value="Unassembled WGS sequence"/>
</dbReference>
<organism evidence="2 3">
    <name type="scientific">Lacisediminihabitans profunda</name>
    <dbReference type="NCBI Taxonomy" id="2594790"/>
    <lineage>
        <taxon>Bacteria</taxon>
        <taxon>Bacillati</taxon>
        <taxon>Actinomycetota</taxon>
        <taxon>Actinomycetes</taxon>
        <taxon>Micrococcales</taxon>
        <taxon>Microbacteriaceae</taxon>
        <taxon>Lacisediminihabitans</taxon>
    </lineage>
</organism>
<feature type="domain" description="DUF222" evidence="1">
    <location>
        <begin position="43"/>
        <end position="365"/>
    </location>
</feature>
<name>A0A5C8UTL7_9MICO</name>
<dbReference type="RefSeq" id="WP_147782193.1">
    <property type="nucleotide sequence ID" value="NZ_VRMG01000004.1"/>
</dbReference>
<dbReference type="InterPro" id="IPR003870">
    <property type="entry name" value="DUF222"/>
</dbReference>
<dbReference type="AlphaFoldDB" id="A0A5C8UTL7"/>
<proteinExistence type="predicted"/>
<accession>A0A5C8UTL7</accession>
<evidence type="ECO:0000313" key="3">
    <source>
        <dbReference type="Proteomes" id="UP000321379"/>
    </source>
</evidence>
<keyword evidence="3" id="KW-1185">Reference proteome</keyword>
<gene>
    <name evidence="2" type="ORF">FVP33_03205</name>
</gene>
<protein>
    <submittedName>
        <fullName evidence="2">DUF222 domain-containing protein</fullName>
    </submittedName>
</protein>
<dbReference type="EMBL" id="VRMG01000004">
    <property type="protein sequence ID" value="TXN31944.1"/>
    <property type="molecule type" value="Genomic_DNA"/>
</dbReference>